<dbReference type="GO" id="GO:0003677">
    <property type="term" value="F:DNA binding"/>
    <property type="evidence" value="ECO:0007669"/>
    <property type="project" value="UniProtKB-KW"/>
</dbReference>
<evidence type="ECO:0000313" key="7">
    <source>
        <dbReference type="EMBL" id="AUO31803.1"/>
    </source>
</evidence>
<evidence type="ECO:0000256" key="1">
    <source>
        <dbReference type="ARBA" id="ARBA00023015"/>
    </source>
</evidence>
<dbReference type="Gene3D" id="1.10.260.40">
    <property type="entry name" value="lambda repressor-like DNA-binding domains"/>
    <property type="match status" value="1"/>
</dbReference>
<organism evidence="5">
    <name type="scientific">Paraclostridium sordellii</name>
    <name type="common">Clostridium sordellii</name>
    <dbReference type="NCBI Taxonomy" id="1505"/>
    <lineage>
        <taxon>Bacteria</taxon>
        <taxon>Bacillati</taxon>
        <taxon>Bacillota</taxon>
        <taxon>Clostridia</taxon>
        <taxon>Peptostreptococcales</taxon>
        <taxon>Peptostreptococcaceae</taxon>
        <taxon>Paraclostridium</taxon>
    </lineage>
</organism>
<sequence length="325" mass="37886">MLYYIDIFFIKKYVKKVVFLKENKFPQNLKNLRKDFKLSQQELADKLNISKQTISKYEKGLAEPNFHTLIEVSKTFNCSLDELVFGNISMISKSPIELKLIIEKKFNSLKNDLFFSIDDFFEYENNPPKNFDIIEDDINNTNNEDLNTEIAEEISPVISIDEYKSSKNSIDVDFYNENNVFIVDASPFSSDETEKVYSYGNVSAGIPTFGEDSIEDEFNIFKYDLKYDSDHYFVLKVKGESMNRLYKNGDYLLVEKSCNYNLNKPVIVFLENEATVKFVEIDDFHITIIPYSTDPKFEPIHYPLKNYNYYIAGNVVGVINIIKDN</sequence>
<dbReference type="InterPro" id="IPR039418">
    <property type="entry name" value="LexA-like"/>
</dbReference>
<geneLocation type="plasmid" evidence="7">
    <name>pCS1-5</name>
</geneLocation>
<dbReference type="InterPro" id="IPR010982">
    <property type="entry name" value="Lambda_DNA-bd_dom_sf"/>
</dbReference>
<evidence type="ECO:0000313" key="6">
    <source>
        <dbReference type="EMBL" id="AUO31709.1"/>
    </source>
</evidence>
<keyword evidence="5" id="KW-0614">Plasmid</keyword>
<proteinExistence type="predicted"/>
<keyword evidence="3" id="KW-0804">Transcription</keyword>
<dbReference type="InterPro" id="IPR001387">
    <property type="entry name" value="Cro/C1-type_HTH"/>
</dbReference>
<dbReference type="EMBL" id="MG205643">
    <property type="protein sequence ID" value="AUO31803.1"/>
    <property type="molecule type" value="Genomic_DNA"/>
</dbReference>
<feature type="domain" description="HTH cro/C1-type" evidence="4">
    <location>
        <begin position="29"/>
        <end position="83"/>
    </location>
</feature>
<dbReference type="Pfam" id="PF00717">
    <property type="entry name" value="Peptidase_S24"/>
    <property type="match status" value="1"/>
</dbReference>
<dbReference type="CDD" id="cd00093">
    <property type="entry name" value="HTH_XRE"/>
    <property type="match status" value="1"/>
</dbReference>
<evidence type="ECO:0000313" key="5">
    <source>
        <dbReference type="EMBL" id="AUO31615.1"/>
    </source>
</evidence>
<dbReference type="CDD" id="cd06529">
    <property type="entry name" value="S24_LexA-like"/>
    <property type="match status" value="1"/>
</dbReference>
<evidence type="ECO:0000256" key="3">
    <source>
        <dbReference type="ARBA" id="ARBA00023163"/>
    </source>
</evidence>
<dbReference type="SUPFAM" id="SSF47413">
    <property type="entry name" value="lambda repressor-like DNA-binding domains"/>
    <property type="match status" value="1"/>
</dbReference>
<dbReference type="InterPro" id="IPR015927">
    <property type="entry name" value="Peptidase_S24_S26A/B/C"/>
</dbReference>
<protein>
    <submittedName>
        <fullName evidence="5">XRE family transcriptional regulator</fullName>
    </submittedName>
</protein>
<dbReference type="PANTHER" id="PTHR40661">
    <property type="match status" value="1"/>
</dbReference>
<accession>A0A2I6SVQ4</accession>
<dbReference type="EMBL" id="MG205642">
    <property type="protein sequence ID" value="AUO31709.1"/>
    <property type="molecule type" value="Genomic_DNA"/>
</dbReference>
<keyword evidence="1" id="KW-0805">Transcription regulation</keyword>
<dbReference type="Pfam" id="PF01381">
    <property type="entry name" value="HTH_3"/>
    <property type="match status" value="1"/>
</dbReference>
<geneLocation type="plasmid" evidence="6">
    <name>pCS1-6</name>
</geneLocation>
<keyword evidence="2" id="KW-0238">DNA-binding</keyword>
<name>A0A2I6SVQ4_PARSO</name>
<dbReference type="Gene3D" id="2.10.109.10">
    <property type="entry name" value="Umud Fragment, subunit A"/>
    <property type="match status" value="1"/>
</dbReference>
<dbReference type="SMART" id="SM00530">
    <property type="entry name" value="HTH_XRE"/>
    <property type="match status" value="1"/>
</dbReference>
<evidence type="ECO:0000259" key="4">
    <source>
        <dbReference type="PROSITE" id="PS50943"/>
    </source>
</evidence>
<dbReference type="AlphaFoldDB" id="A0A2I6SVQ4"/>
<reference evidence="5" key="1">
    <citation type="submission" date="2017-10" db="EMBL/GenBank/DDBJ databases">
        <title>Conjugative transfer of the toxin plasmid of Clostridium sordellii.</title>
        <authorList>
            <person name="Vidor C.J."/>
            <person name="Awad M."/>
            <person name="Lyras D."/>
        </authorList>
    </citation>
    <scope>NUCLEOTIDE SEQUENCE</scope>
    <source>
        <strain evidence="5">7508-A</strain>
        <strain evidence="6">7543-A</strain>
        <strain evidence="7">S0804018</strain>
        <plasmid evidence="7">pCS1-5</plasmid>
        <plasmid evidence="6">pCS1-6</plasmid>
        <plasmid evidence="5">pCS1-7</plasmid>
    </source>
</reference>
<dbReference type="InterPro" id="IPR036286">
    <property type="entry name" value="LexA/Signal_pep-like_sf"/>
</dbReference>
<evidence type="ECO:0000256" key="2">
    <source>
        <dbReference type="ARBA" id="ARBA00023125"/>
    </source>
</evidence>
<dbReference type="EMBL" id="MG205641">
    <property type="protein sequence ID" value="AUO31615.1"/>
    <property type="molecule type" value="Genomic_DNA"/>
</dbReference>
<dbReference type="PROSITE" id="PS50943">
    <property type="entry name" value="HTH_CROC1"/>
    <property type="match status" value="1"/>
</dbReference>
<dbReference type="PANTHER" id="PTHR40661:SF3">
    <property type="entry name" value="FELS-1 PROPHAGE TRANSCRIPTIONAL REGULATOR"/>
    <property type="match status" value="1"/>
</dbReference>
<geneLocation type="plasmid" evidence="5">
    <name>pCS1-7</name>
</geneLocation>
<dbReference type="SUPFAM" id="SSF51306">
    <property type="entry name" value="LexA/Signal peptidase"/>
    <property type="match status" value="1"/>
</dbReference>